<reference evidence="2 3" key="1">
    <citation type="submission" date="2019-01" db="EMBL/GenBank/DDBJ databases">
        <title>Draft genome sequence of Psathyrella aberdarensis IHI B618.</title>
        <authorList>
            <person name="Buettner E."/>
            <person name="Kellner H."/>
        </authorList>
    </citation>
    <scope>NUCLEOTIDE SEQUENCE [LARGE SCALE GENOMIC DNA]</scope>
    <source>
        <strain evidence="2 3">IHI B618</strain>
    </source>
</reference>
<dbReference type="AlphaFoldDB" id="A0A4Q2D9B8"/>
<protein>
    <submittedName>
        <fullName evidence="2">Uncharacterized protein</fullName>
    </submittedName>
</protein>
<feature type="chain" id="PRO_5020378956" evidence="1">
    <location>
        <begin position="21"/>
        <end position="395"/>
    </location>
</feature>
<name>A0A4Q2D9B8_9AGAR</name>
<dbReference type="EMBL" id="SDEE01000605">
    <property type="protein sequence ID" value="RXW15054.1"/>
    <property type="molecule type" value="Genomic_DNA"/>
</dbReference>
<evidence type="ECO:0000256" key="1">
    <source>
        <dbReference type="SAM" id="SignalP"/>
    </source>
</evidence>
<dbReference type="Proteomes" id="UP000290288">
    <property type="component" value="Unassembled WGS sequence"/>
</dbReference>
<organism evidence="2 3">
    <name type="scientific">Candolleomyces aberdarensis</name>
    <dbReference type="NCBI Taxonomy" id="2316362"/>
    <lineage>
        <taxon>Eukaryota</taxon>
        <taxon>Fungi</taxon>
        <taxon>Dikarya</taxon>
        <taxon>Basidiomycota</taxon>
        <taxon>Agaricomycotina</taxon>
        <taxon>Agaricomycetes</taxon>
        <taxon>Agaricomycetidae</taxon>
        <taxon>Agaricales</taxon>
        <taxon>Agaricineae</taxon>
        <taxon>Psathyrellaceae</taxon>
        <taxon>Candolleomyces</taxon>
    </lineage>
</organism>
<accession>A0A4Q2D9B8</accession>
<evidence type="ECO:0000313" key="2">
    <source>
        <dbReference type="EMBL" id="RXW15054.1"/>
    </source>
</evidence>
<gene>
    <name evidence="2" type="ORF">EST38_g10801</name>
</gene>
<evidence type="ECO:0000313" key="3">
    <source>
        <dbReference type="Proteomes" id="UP000290288"/>
    </source>
</evidence>
<sequence length="395" mass="44813">MYGRWCQVIIHSLQLLEAAAQNLDPVAVKLANHFSKERDMAAVEIVLNALHPNLIPPLNLELYNTSAKNVIDRALAALIYLSRIVACFPYSASDVQAFKTQFYRIVIERWNAISQWMTFIIARSAREANRHYLLSLCAQTLESFIYVMTNVGRETFILRLKSGSKEKRRRIVASLVRRPTQMVAVAEDRHHPIHYHADTRFATRGSVTNSLRYLVHASAVLFVGDTYILKTFLREGFVFEYAKAFAMLAENEDASKRTQAEASLVPFWETLTAAMIYLVSLVLPLAPDPNSSLSRAIDGGLLTLEDIFQQVLGVTIGYMTVSRVYRAVLDASRGDIMTKVVQYFPPSENKVFRRFNCRLERGKYIFGEQYTSVSMCSNLTSSTLAMKVNRMILQV</sequence>
<comment type="caution">
    <text evidence="2">The sequence shown here is derived from an EMBL/GenBank/DDBJ whole genome shotgun (WGS) entry which is preliminary data.</text>
</comment>
<keyword evidence="1" id="KW-0732">Signal</keyword>
<proteinExistence type="predicted"/>
<keyword evidence="3" id="KW-1185">Reference proteome</keyword>
<feature type="signal peptide" evidence="1">
    <location>
        <begin position="1"/>
        <end position="20"/>
    </location>
</feature>